<gene>
    <name evidence="2" type="ORF">GSLYS_00019882001</name>
</gene>
<feature type="region of interest" description="Disordered" evidence="1">
    <location>
        <begin position="99"/>
        <end position="138"/>
    </location>
</feature>
<evidence type="ECO:0008006" key="4">
    <source>
        <dbReference type="Google" id="ProtNLM"/>
    </source>
</evidence>
<dbReference type="InterPro" id="IPR051888">
    <property type="entry name" value="UPF0148_domain"/>
</dbReference>
<comment type="caution">
    <text evidence="2">The sequence shown here is derived from an EMBL/GenBank/DDBJ whole genome shotgun (WGS) entry which is preliminary data.</text>
</comment>
<name>A0AAV2IJH4_LYMST</name>
<evidence type="ECO:0000256" key="1">
    <source>
        <dbReference type="SAM" id="MobiDB-lite"/>
    </source>
</evidence>
<proteinExistence type="predicted"/>
<dbReference type="Proteomes" id="UP001497497">
    <property type="component" value="Unassembled WGS sequence"/>
</dbReference>
<reference evidence="2 3" key="1">
    <citation type="submission" date="2024-04" db="EMBL/GenBank/DDBJ databases">
        <authorList>
            <consortium name="Genoscope - CEA"/>
            <person name="William W."/>
        </authorList>
    </citation>
    <scope>NUCLEOTIDE SEQUENCE [LARGE SCALE GENOMIC DNA]</scope>
</reference>
<dbReference type="EMBL" id="CAXITT010000820">
    <property type="protein sequence ID" value="CAL1546505.1"/>
    <property type="molecule type" value="Genomic_DNA"/>
</dbReference>
<evidence type="ECO:0000313" key="3">
    <source>
        <dbReference type="Proteomes" id="UP001497497"/>
    </source>
</evidence>
<dbReference type="PANTHER" id="PTHR16537:SF1">
    <property type="entry name" value="PROTEIN ZNRD2"/>
    <property type="match status" value="1"/>
</dbReference>
<protein>
    <recommendedName>
        <fullName evidence="4">Sjoegren syndrome/scleroderma autoantigen 1</fullName>
    </recommendedName>
</protein>
<organism evidence="2 3">
    <name type="scientific">Lymnaea stagnalis</name>
    <name type="common">Great pond snail</name>
    <name type="synonym">Helix stagnalis</name>
    <dbReference type="NCBI Taxonomy" id="6523"/>
    <lineage>
        <taxon>Eukaryota</taxon>
        <taxon>Metazoa</taxon>
        <taxon>Spiralia</taxon>
        <taxon>Lophotrochozoa</taxon>
        <taxon>Mollusca</taxon>
        <taxon>Gastropoda</taxon>
        <taxon>Heterobranchia</taxon>
        <taxon>Euthyneura</taxon>
        <taxon>Panpulmonata</taxon>
        <taxon>Hygrophila</taxon>
        <taxon>Lymnaeoidea</taxon>
        <taxon>Lymnaeidae</taxon>
        <taxon>Lymnaea</taxon>
    </lineage>
</organism>
<feature type="region of interest" description="Disordered" evidence="1">
    <location>
        <begin position="151"/>
        <end position="172"/>
    </location>
</feature>
<accession>A0AAV2IJH4</accession>
<sequence length="241" mass="26049">MDTDDWQAPTEAEMKLIEARRERSDKISKLMSTYLLKGYKMLATVCSECETILLQDRQGTKYCVACSELDSDTDKDNPVINEAAAISMAREISSAAGTKTKDFTGAGSPTRLAQGLHGSGDTLHTASPKPQMLLTGPRPFSQPYTLGQVLQDPSESASHNLSPDHQSAPCSVQKLQSGPCKISNESLSTQSPVTSLGTLCEKLEWASKELSHTDRVEYSIQLCQLIKAAAEAIVAVRKTGV</sequence>
<dbReference type="InterPro" id="IPR009563">
    <property type="entry name" value="SSSCA1"/>
</dbReference>
<dbReference type="AlphaFoldDB" id="A0AAV2IJH4"/>
<keyword evidence="3" id="KW-1185">Reference proteome</keyword>
<dbReference type="Pfam" id="PF06677">
    <property type="entry name" value="Auto_anti-p27"/>
    <property type="match status" value="1"/>
</dbReference>
<evidence type="ECO:0000313" key="2">
    <source>
        <dbReference type="EMBL" id="CAL1546505.1"/>
    </source>
</evidence>
<dbReference type="PANTHER" id="PTHR16537">
    <property type="entry name" value="SJOEGREN SYNDROME/SCLERODERMA AUTOANTIGEN 1"/>
    <property type="match status" value="1"/>
</dbReference>